<dbReference type="GO" id="GO:0008519">
    <property type="term" value="F:ammonium channel activity"/>
    <property type="evidence" value="ECO:0007669"/>
    <property type="project" value="InterPro"/>
</dbReference>
<keyword evidence="6" id="KW-0732">Signal</keyword>
<dbReference type="InterPro" id="IPR029020">
    <property type="entry name" value="Ammonium/urea_transptr"/>
</dbReference>
<evidence type="ECO:0000256" key="6">
    <source>
        <dbReference type="SAM" id="SignalP"/>
    </source>
</evidence>
<dbReference type="GO" id="GO:0016020">
    <property type="term" value="C:membrane"/>
    <property type="evidence" value="ECO:0007669"/>
    <property type="project" value="UniProtKB-SubCell"/>
</dbReference>
<evidence type="ECO:0000259" key="7">
    <source>
        <dbReference type="Pfam" id="PF00909"/>
    </source>
</evidence>
<dbReference type="InterPro" id="IPR024041">
    <property type="entry name" value="NH4_transpt_AmtB-like_dom"/>
</dbReference>
<dbReference type="SUPFAM" id="SSF111352">
    <property type="entry name" value="Ammonium transporter"/>
    <property type="match status" value="1"/>
</dbReference>
<feature type="domain" description="Ammonium transporter AmtB-like" evidence="7">
    <location>
        <begin position="55"/>
        <end position="94"/>
    </location>
</feature>
<feature type="signal peptide" evidence="6">
    <location>
        <begin position="1"/>
        <end position="28"/>
    </location>
</feature>
<evidence type="ECO:0000256" key="2">
    <source>
        <dbReference type="ARBA" id="ARBA00022692"/>
    </source>
</evidence>
<keyword evidence="2 5" id="KW-0812">Transmembrane</keyword>
<reference evidence="8 9" key="1">
    <citation type="submission" date="2018-02" db="EMBL/GenBank/DDBJ databases">
        <title>Comparative genomes isolates from brazilian mangrove.</title>
        <authorList>
            <person name="Araujo J.E."/>
            <person name="Taketani R.G."/>
            <person name="Silva M.C.P."/>
            <person name="Loureco M.V."/>
            <person name="Andreote F.D."/>
        </authorList>
    </citation>
    <scope>NUCLEOTIDE SEQUENCE [LARGE SCALE GENOMIC DNA]</scope>
    <source>
        <strain evidence="8 9">HEX-2 MGV</strain>
    </source>
</reference>
<dbReference type="Pfam" id="PF00909">
    <property type="entry name" value="Ammonium_transp"/>
    <property type="match status" value="1"/>
</dbReference>
<evidence type="ECO:0000256" key="4">
    <source>
        <dbReference type="ARBA" id="ARBA00023136"/>
    </source>
</evidence>
<feature type="transmembrane region" description="Helical" evidence="5">
    <location>
        <begin position="54"/>
        <end position="74"/>
    </location>
</feature>
<feature type="chain" id="PRO_5015633602" description="Ammonium transporter AmtB-like domain-containing protein" evidence="6">
    <location>
        <begin position="29"/>
        <end position="103"/>
    </location>
</feature>
<keyword evidence="3 5" id="KW-1133">Transmembrane helix</keyword>
<dbReference type="EMBL" id="PUIA01000094">
    <property type="protein sequence ID" value="PQO25106.1"/>
    <property type="molecule type" value="Genomic_DNA"/>
</dbReference>
<evidence type="ECO:0000313" key="9">
    <source>
        <dbReference type="Proteomes" id="UP000240009"/>
    </source>
</evidence>
<dbReference type="Proteomes" id="UP000240009">
    <property type="component" value="Unassembled WGS sequence"/>
</dbReference>
<organism evidence="8 9">
    <name type="scientific">Blastopirellula marina</name>
    <dbReference type="NCBI Taxonomy" id="124"/>
    <lineage>
        <taxon>Bacteria</taxon>
        <taxon>Pseudomonadati</taxon>
        <taxon>Planctomycetota</taxon>
        <taxon>Planctomycetia</taxon>
        <taxon>Pirellulales</taxon>
        <taxon>Pirellulaceae</taxon>
        <taxon>Blastopirellula</taxon>
    </lineage>
</organism>
<evidence type="ECO:0000313" key="8">
    <source>
        <dbReference type="EMBL" id="PQO25106.1"/>
    </source>
</evidence>
<comment type="caution">
    <text evidence="8">The sequence shown here is derived from an EMBL/GenBank/DDBJ whole genome shotgun (WGS) entry which is preliminary data.</text>
</comment>
<accession>A0A2S8EYV4</accession>
<evidence type="ECO:0000256" key="1">
    <source>
        <dbReference type="ARBA" id="ARBA00004141"/>
    </source>
</evidence>
<name>A0A2S8EYV4_9BACT</name>
<proteinExistence type="predicted"/>
<evidence type="ECO:0000256" key="3">
    <source>
        <dbReference type="ARBA" id="ARBA00022989"/>
    </source>
</evidence>
<evidence type="ECO:0000256" key="5">
    <source>
        <dbReference type="SAM" id="Phobius"/>
    </source>
</evidence>
<sequence>MFKRSHAAYFLVGTTLLIAGLITPTALAEGEAFQAATTTDVVEVSGDEHSMVDYAWVIFAASLVMLMQAGFMCLESGLARAKNSINVAVKNMPTSFCRSLASG</sequence>
<keyword evidence="4 5" id="KW-0472">Membrane</keyword>
<comment type="subcellular location">
    <subcellularLocation>
        <location evidence="1">Membrane</location>
        <topology evidence="1">Multi-pass membrane protein</topology>
    </subcellularLocation>
</comment>
<protein>
    <recommendedName>
        <fullName evidence="7">Ammonium transporter AmtB-like domain-containing protein</fullName>
    </recommendedName>
</protein>
<gene>
    <name evidence="8" type="ORF">C5Y96_26760</name>
</gene>
<dbReference type="Gene3D" id="1.10.3430.10">
    <property type="entry name" value="Ammonium transporter AmtB like domains"/>
    <property type="match status" value="1"/>
</dbReference>
<dbReference type="AlphaFoldDB" id="A0A2S8EYV4"/>